<evidence type="ECO:0000256" key="3">
    <source>
        <dbReference type="ARBA" id="ARBA00016738"/>
    </source>
</evidence>
<evidence type="ECO:0000256" key="10">
    <source>
        <dbReference type="SAM" id="MobiDB-lite"/>
    </source>
</evidence>
<feature type="compositionally biased region" description="Basic and acidic residues" evidence="10">
    <location>
        <begin position="1"/>
        <end position="12"/>
    </location>
</feature>
<keyword evidence="5" id="KW-0597">Phosphoprotein</keyword>
<evidence type="ECO:0000256" key="1">
    <source>
        <dbReference type="ARBA" id="ARBA00004286"/>
    </source>
</evidence>
<keyword evidence="6" id="KW-0164">Citrullination</keyword>
<evidence type="ECO:0000256" key="5">
    <source>
        <dbReference type="ARBA" id="ARBA00022553"/>
    </source>
</evidence>
<proteinExistence type="predicted"/>
<protein>
    <recommendedName>
        <fullName evidence="3">Coiled-coil domain-containing protein 86</fullName>
    </recommendedName>
</protein>
<dbReference type="WBParaSite" id="MCU_008260-RA">
    <property type="protein sequence ID" value="MCU_008260-RA"/>
    <property type="gene ID" value="MCU_008260"/>
</dbReference>
<evidence type="ECO:0000256" key="9">
    <source>
        <dbReference type="ARBA" id="ARBA00093307"/>
    </source>
</evidence>
<dbReference type="InterPro" id="IPR026570">
    <property type="entry name" value="CCDC86"/>
</dbReference>
<comment type="function">
    <text evidence="9">Required for proper chromosome segregation during mitosis and error-free mitotic progression.</text>
</comment>
<sequence length="160" mass="19086">MPLDRRETRDWLRPGGPTCLRPDPTPRHTKPQHTLFCNSSLYYSTQHMVKPSAVRGKPISGRVWKVPRTKRYSSIRKDSGLRTTWEKKMHLKKEQQERRQDDANRREARARAKEARRLAEEARKQRRLENERRAETVVPIKNLAKLKKLKKSQLRTIEKR</sequence>
<keyword evidence="8" id="KW-0539">Nucleus</keyword>
<dbReference type="PANTHER" id="PTHR13557:SF1">
    <property type="entry name" value="COILED-COIL DOMAIN-CONTAINING PROTEIN 86"/>
    <property type="match status" value="1"/>
</dbReference>
<evidence type="ECO:0000313" key="11">
    <source>
        <dbReference type="WBParaSite" id="MCU_008260-RA"/>
    </source>
</evidence>
<comment type="subcellular location">
    <subcellularLocation>
        <location evidence="1">Chromosome</location>
    </subcellularLocation>
    <subcellularLocation>
        <location evidence="2">Nucleus</location>
        <location evidence="2">Nucleolus</location>
    </subcellularLocation>
</comment>
<evidence type="ECO:0000256" key="7">
    <source>
        <dbReference type="ARBA" id="ARBA00023054"/>
    </source>
</evidence>
<keyword evidence="4" id="KW-0158">Chromosome</keyword>
<dbReference type="AlphaFoldDB" id="A0A5K3FHR6"/>
<dbReference type="GO" id="GO:0005694">
    <property type="term" value="C:chromosome"/>
    <property type="evidence" value="ECO:0007669"/>
    <property type="project" value="UniProtKB-SubCell"/>
</dbReference>
<feature type="region of interest" description="Disordered" evidence="10">
    <location>
        <begin position="75"/>
        <end position="135"/>
    </location>
</feature>
<dbReference type="PANTHER" id="PTHR13557">
    <property type="entry name" value="COILED-COIL DOMAIN-CONTAINING PROTEIN 86"/>
    <property type="match status" value="1"/>
</dbReference>
<evidence type="ECO:0000256" key="2">
    <source>
        <dbReference type="ARBA" id="ARBA00004604"/>
    </source>
</evidence>
<name>A0A5K3FHR6_MESCO</name>
<evidence type="ECO:0000256" key="4">
    <source>
        <dbReference type="ARBA" id="ARBA00022454"/>
    </source>
</evidence>
<evidence type="ECO:0000256" key="6">
    <source>
        <dbReference type="ARBA" id="ARBA00022934"/>
    </source>
</evidence>
<reference evidence="11" key="1">
    <citation type="submission" date="2019-11" db="UniProtKB">
        <authorList>
            <consortium name="WormBaseParasite"/>
        </authorList>
    </citation>
    <scope>IDENTIFICATION</scope>
</reference>
<dbReference type="GO" id="GO:0005730">
    <property type="term" value="C:nucleolus"/>
    <property type="evidence" value="ECO:0007669"/>
    <property type="project" value="UniProtKB-SubCell"/>
</dbReference>
<organism evidence="11">
    <name type="scientific">Mesocestoides corti</name>
    <name type="common">Flatworm</name>
    <dbReference type="NCBI Taxonomy" id="53468"/>
    <lineage>
        <taxon>Eukaryota</taxon>
        <taxon>Metazoa</taxon>
        <taxon>Spiralia</taxon>
        <taxon>Lophotrochozoa</taxon>
        <taxon>Platyhelminthes</taxon>
        <taxon>Cestoda</taxon>
        <taxon>Eucestoda</taxon>
        <taxon>Cyclophyllidea</taxon>
        <taxon>Mesocestoididae</taxon>
        <taxon>Mesocestoides</taxon>
    </lineage>
</organism>
<accession>A0A5K3FHR6</accession>
<feature type="region of interest" description="Disordered" evidence="10">
    <location>
        <begin position="1"/>
        <end position="30"/>
    </location>
</feature>
<keyword evidence="7" id="KW-0175">Coiled coil</keyword>
<evidence type="ECO:0000256" key="8">
    <source>
        <dbReference type="ARBA" id="ARBA00023242"/>
    </source>
</evidence>